<sequence length="190" mass="21033">MTSNDPASLIRHYAYDSDPDQRTSMADSRIALCLARGVAMDDIDPASGYDYSRAAYDRCRHSWVWNIKEHGYSESYDSPALNRAIDSWAAHRPDFLEGDDWLAAGLAAHRAHWATIDITCSFDGVCDICTTGDEHAKVEGLEADGRTPGEVWEATGLARCDACGHLMRSLAPMNLIDHYCARRQRHGATA</sequence>
<dbReference type="RefSeq" id="WP_330800136.1">
    <property type="nucleotide sequence ID" value="NZ_JAZEWV010000046.1"/>
</dbReference>
<name>A0ABU7PKS5_9ACTN</name>
<dbReference type="EMBL" id="JAZEWV010000046">
    <property type="protein sequence ID" value="MEE4546436.1"/>
    <property type="molecule type" value="Genomic_DNA"/>
</dbReference>
<dbReference type="Proteomes" id="UP001344658">
    <property type="component" value="Unassembled WGS sequence"/>
</dbReference>
<gene>
    <name evidence="1" type="ORF">V2S66_31290</name>
</gene>
<keyword evidence="2" id="KW-1185">Reference proteome</keyword>
<reference evidence="1 2" key="1">
    <citation type="submission" date="2023-12" db="EMBL/GenBank/DDBJ databases">
        <title>Streptomyces sp. V4-01.</title>
        <authorList>
            <person name="Somphong A."/>
            <person name="Phongsopitanun W."/>
        </authorList>
    </citation>
    <scope>NUCLEOTIDE SEQUENCE [LARGE SCALE GENOMIC DNA]</scope>
    <source>
        <strain evidence="1 2">V4-01</strain>
    </source>
</reference>
<protein>
    <submittedName>
        <fullName evidence="1">Uncharacterized protein</fullName>
    </submittedName>
</protein>
<accession>A0ABU7PKS5</accession>
<organism evidence="1 2">
    <name type="scientific">Actinacidiphila polyblastidii</name>
    <dbReference type="NCBI Taxonomy" id="3110430"/>
    <lineage>
        <taxon>Bacteria</taxon>
        <taxon>Bacillati</taxon>
        <taxon>Actinomycetota</taxon>
        <taxon>Actinomycetes</taxon>
        <taxon>Kitasatosporales</taxon>
        <taxon>Streptomycetaceae</taxon>
        <taxon>Actinacidiphila</taxon>
    </lineage>
</organism>
<evidence type="ECO:0000313" key="2">
    <source>
        <dbReference type="Proteomes" id="UP001344658"/>
    </source>
</evidence>
<comment type="caution">
    <text evidence="1">The sequence shown here is derived from an EMBL/GenBank/DDBJ whole genome shotgun (WGS) entry which is preliminary data.</text>
</comment>
<evidence type="ECO:0000313" key="1">
    <source>
        <dbReference type="EMBL" id="MEE4546436.1"/>
    </source>
</evidence>
<proteinExistence type="predicted"/>